<proteinExistence type="predicted"/>
<dbReference type="GO" id="GO:0043531">
    <property type="term" value="F:ADP binding"/>
    <property type="evidence" value="ECO:0007669"/>
    <property type="project" value="InterPro"/>
</dbReference>
<dbReference type="PANTHER" id="PTHR36766">
    <property type="entry name" value="PLANT BROAD-SPECTRUM MILDEW RESISTANCE PROTEIN RPW8"/>
    <property type="match status" value="1"/>
</dbReference>
<dbReference type="Pfam" id="PF00931">
    <property type="entry name" value="NB-ARC"/>
    <property type="match status" value="1"/>
</dbReference>
<dbReference type="AlphaFoldDB" id="A0A8B8LC11"/>
<reference evidence="8 9" key="2">
    <citation type="submission" date="2025-04" db="UniProtKB">
        <authorList>
            <consortium name="RefSeq"/>
        </authorList>
    </citation>
    <scope>IDENTIFICATION</scope>
    <source>
        <tissue evidence="8 9">Young leaves</tissue>
    </source>
</reference>
<dbReference type="Pfam" id="PF18052">
    <property type="entry name" value="Rx_N"/>
    <property type="match status" value="1"/>
</dbReference>
<dbReference type="PRINTS" id="PR00364">
    <property type="entry name" value="DISEASERSIST"/>
</dbReference>
<dbReference type="Gene3D" id="1.10.8.430">
    <property type="entry name" value="Helical domain of apoptotic protease-activating factors"/>
    <property type="match status" value="1"/>
</dbReference>
<evidence type="ECO:0000313" key="8">
    <source>
        <dbReference type="RefSeq" id="XP_027352813.1"/>
    </source>
</evidence>
<dbReference type="GeneID" id="113863433"/>
<dbReference type="InterPro" id="IPR042197">
    <property type="entry name" value="Apaf_helical"/>
</dbReference>
<evidence type="ECO:0000313" key="7">
    <source>
        <dbReference type="Proteomes" id="UP000694853"/>
    </source>
</evidence>
<keyword evidence="2" id="KW-0547">Nucleotide-binding</keyword>
<accession>A0A8B8LC11</accession>
<dbReference type="Gene3D" id="1.20.5.4130">
    <property type="match status" value="1"/>
</dbReference>
<feature type="domain" description="NB-ARC" evidence="5">
    <location>
        <begin position="193"/>
        <end position="361"/>
    </location>
</feature>
<organism evidence="7 8">
    <name type="scientific">Abrus precatorius</name>
    <name type="common">Indian licorice</name>
    <name type="synonym">Glycine abrus</name>
    <dbReference type="NCBI Taxonomy" id="3816"/>
    <lineage>
        <taxon>Eukaryota</taxon>
        <taxon>Viridiplantae</taxon>
        <taxon>Streptophyta</taxon>
        <taxon>Embryophyta</taxon>
        <taxon>Tracheophyta</taxon>
        <taxon>Spermatophyta</taxon>
        <taxon>Magnoliopsida</taxon>
        <taxon>eudicotyledons</taxon>
        <taxon>Gunneridae</taxon>
        <taxon>Pentapetalae</taxon>
        <taxon>rosids</taxon>
        <taxon>fabids</taxon>
        <taxon>Fabales</taxon>
        <taxon>Fabaceae</taxon>
        <taxon>Papilionoideae</taxon>
        <taxon>50 kb inversion clade</taxon>
        <taxon>NPAAA clade</taxon>
        <taxon>indigoferoid/millettioid clade</taxon>
        <taxon>Abreae</taxon>
        <taxon>Abrus</taxon>
    </lineage>
</organism>
<gene>
    <name evidence="8 9 10 11" type="primary">LOC113863433</name>
</gene>
<dbReference type="Proteomes" id="UP000694853">
    <property type="component" value="Unplaced"/>
</dbReference>
<dbReference type="InterPro" id="IPR002182">
    <property type="entry name" value="NB-ARC"/>
</dbReference>
<dbReference type="RefSeq" id="XP_027352813.1">
    <property type="nucleotide sequence ID" value="XM_027497012.1"/>
</dbReference>
<keyword evidence="1" id="KW-0677">Repeat</keyword>
<dbReference type="KEGG" id="aprc:113863433"/>
<dbReference type="Gene3D" id="3.40.50.300">
    <property type="entry name" value="P-loop containing nucleotide triphosphate hydrolases"/>
    <property type="match status" value="1"/>
</dbReference>
<evidence type="ECO:0000313" key="10">
    <source>
        <dbReference type="RefSeq" id="XP_027352815.1"/>
    </source>
</evidence>
<dbReference type="InterPro" id="IPR027417">
    <property type="entry name" value="P-loop_NTPase"/>
</dbReference>
<dbReference type="SUPFAM" id="SSF52540">
    <property type="entry name" value="P-loop containing nucleoside triphosphate hydrolases"/>
    <property type="match status" value="1"/>
</dbReference>
<dbReference type="GO" id="GO:0006952">
    <property type="term" value="P:defense response"/>
    <property type="evidence" value="ECO:0007669"/>
    <property type="project" value="UniProtKB-KW"/>
</dbReference>
<evidence type="ECO:0000256" key="3">
    <source>
        <dbReference type="ARBA" id="ARBA00022821"/>
    </source>
</evidence>
<dbReference type="RefSeq" id="XP_027352815.1">
    <property type="nucleotide sequence ID" value="XM_027497014.1"/>
</dbReference>
<evidence type="ECO:0000256" key="1">
    <source>
        <dbReference type="ARBA" id="ARBA00022737"/>
    </source>
</evidence>
<reference evidence="7" key="1">
    <citation type="journal article" date="2019" name="Toxins">
        <title>Detection of Abrin-Like and Prepropulchellin-Like Toxin Genes and Transcripts Using Whole Genome Sequencing and Full-Length Transcript Sequencing of Abrus precatorius.</title>
        <authorList>
            <person name="Hovde B.T."/>
            <person name="Daligault H.E."/>
            <person name="Hanschen E.R."/>
            <person name="Kunde Y.A."/>
            <person name="Johnson M.B."/>
            <person name="Starkenburg S.R."/>
            <person name="Johnson S.L."/>
        </authorList>
    </citation>
    <scope>NUCLEOTIDE SEQUENCE [LARGE SCALE GENOMIC DNA]</scope>
</reference>
<sequence length="412" mass="46421">MGKSFVFDIAESLLTKLASQAYEEASLAYGVYEDLHAIKDTLSIVKGVLLDAEDKKEHNHALREWLRQIQNVCSDAEDVLDGFKCQTLRKQVVNASGSIRMKVGHFFSPSNPLVFRLRMAHQIKDVRDRLDKVVADGNKFALERVDVDQRLVVQRREMTYSHVDASDVIGRENDREEIFKLLMQPLPDGGGDKSLCVIPIVGIGGLGKTTLAKLVFNDKRVDEVFQLKMWVCVSDDFDIRQIIIKIINSASSSTSASAPNIANAHHEDINNLDMEQLQSRLRCKLSGQRFLLVLDDIWNDDYAKWVELKSLINVGAVGSKILVTTRSNSIASMMGTVSSYVLEGLSLEHCLCLFVKWAFKEGEEKKHPNLVEIGKEIVKKCRGVPLAVRTLGSSLFLTFDLEKWEFVRDHEI</sequence>
<keyword evidence="4" id="KW-0067">ATP-binding</keyword>
<dbReference type="FunFam" id="3.40.50.300:FF:001091">
    <property type="entry name" value="Probable disease resistance protein At1g61300"/>
    <property type="match status" value="1"/>
</dbReference>
<dbReference type="InterPro" id="IPR041118">
    <property type="entry name" value="Rx_N"/>
</dbReference>
<evidence type="ECO:0000259" key="5">
    <source>
        <dbReference type="Pfam" id="PF00931"/>
    </source>
</evidence>
<feature type="domain" description="Disease resistance N-terminal" evidence="6">
    <location>
        <begin position="11"/>
        <end position="94"/>
    </location>
</feature>
<keyword evidence="3" id="KW-0611">Plant defense</keyword>
<dbReference type="InterPro" id="IPR038005">
    <property type="entry name" value="RX-like_CC"/>
</dbReference>
<evidence type="ECO:0000256" key="4">
    <source>
        <dbReference type="ARBA" id="ARBA00022840"/>
    </source>
</evidence>
<evidence type="ECO:0000313" key="9">
    <source>
        <dbReference type="RefSeq" id="XP_027352814.1"/>
    </source>
</evidence>
<dbReference type="RefSeq" id="XP_027352816.1">
    <property type="nucleotide sequence ID" value="XM_027497015.1"/>
</dbReference>
<dbReference type="RefSeq" id="XP_027352814.1">
    <property type="nucleotide sequence ID" value="XM_027497013.1"/>
</dbReference>
<dbReference type="CDD" id="cd14798">
    <property type="entry name" value="RX-CC_like"/>
    <property type="match status" value="1"/>
</dbReference>
<keyword evidence="7" id="KW-1185">Reference proteome</keyword>
<name>A0A8B8LC11_ABRPR</name>
<evidence type="ECO:0000256" key="2">
    <source>
        <dbReference type="ARBA" id="ARBA00022741"/>
    </source>
</evidence>
<dbReference type="PANTHER" id="PTHR36766:SF61">
    <property type="entry name" value="NB-ARC DOMAIN DISEASE RESISTANCE PROTEIN"/>
    <property type="match status" value="1"/>
</dbReference>
<evidence type="ECO:0000313" key="11">
    <source>
        <dbReference type="RefSeq" id="XP_027352816.1"/>
    </source>
</evidence>
<protein>
    <submittedName>
        <fullName evidence="8 9">Disease resistance protein RGA2-like</fullName>
    </submittedName>
</protein>
<evidence type="ECO:0000259" key="6">
    <source>
        <dbReference type="Pfam" id="PF18052"/>
    </source>
</evidence>
<dbReference type="GO" id="GO:0005524">
    <property type="term" value="F:ATP binding"/>
    <property type="evidence" value="ECO:0007669"/>
    <property type="project" value="UniProtKB-KW"/>
</dbReference>